<keyword evidence="1" id="KW-0175">Coiled coil</keyword>
<accession>C4JAQ9</accession>
<evidence type="ECO:0000313" key="2">
    <source>
        <dbReference type="EMBL" id="ACR38259.1"/>
    </source>
</evidence>
<protein>
    <submittedName>
        <fullName evidence="2">Uncharacterized protein</fullName>
    </submittedName>
</protein>
<dbReference type="ExpressionAtlas" id="C4JAQ9">
    <property type="expression patterns" value="baseline and differential"/>
</dbReference>
<dbReference type="InterPro" id="IPR052831">
    <property type="entry name" value="Apoptosis_promoter"/>
</dbReference>
<sequence>MGISQDTHESMATDAANYLCHQLQHLLGPISSATSQSGPWEERSVMVRLTQKLQKSKRNKWWRQRRRKHVAELFQKERADYDRVDQEADEWRAKQIAKDIAKRRVESMQQIARKKTNEERKRLESEQSAACLQENFRRSVRVLQFRRCSSFPRHLPARKRRGRAVFSPSTLQQQRSKFRRRVGQQQQLAANVPLPRPLLLSQLRDKLGARRRG</sequence>
<evidence type="ECO:0000256" key="1">
    <source>
        <dbReference type="SAM" id="Coils"/>
    </source>
</evidence>
<proteinExistence type="evidence at transcript level"/>
<dbReference type="PANTHER" id="PTHR48190">
    <property type="entry name" value="PROGRAMMED CELL DEATH PROTEIN 7"/>
    <property type="match status" value="1"/>
</dbReference>
<name>C4JAQ9_MAIZE</name>
<reference evidence="2" key="1">
    <citation type="journal article" date="2009" name="PLoS Genet.">
        <title>Sequencing, mapping, and analysis of 27,455 maize full-length cDNAs.</title>
        <authorList>
            <person name="Soderlund C."/>
            <person name="Descour A."/>
            <person name="Kudrna D."/>
            <person name="Bomhoff M."/>
            <person name="Boyd L."/>
            <person name="Currie J."/>
            <person name="Angelova A."/>
            <person name="Collura K."/>
            <person name="Wissotski M."/>
            <person name="Ashley E."/>
            <person name="Morrow D."/>
            <person name="Fernandes J."/>
            <person name="Walbot V."/>
            <person name="Yu Y."/>
        </authorList>
    </citation>
    <scope>NUCLEOTIDE SEQUENCE</scope>
    <source>
        <strain evidence="2">B73</strain>
    </source>
</reference>
<dbReference type="AlphaFoldDB" id="C4JAQ9"/>
<dbReference type="PANTHER" id="PTHR48190:SF2">
    <property type="entry name" value="PROGRAMMED CELL DEATH PROTEIN 7"/>
    <property type="match status" value="1"/>
</dbReference>
<dbReference type="EMBL" id="BT087906">
    <property type="protein sequence ID" value="ACR38259.1"/>
    <property type="molecule type" value="mRNA"/>
</dbReference>
<organism evidence="2">
    <name type="scientific">Zea mays</name>
    <name type="common">Maize</name>
    <dbReference type="NCBI Taxonomy" id="4577"/>
    <lineage>
        <taxon>Eukaryota</taxon>
        <taxon>Viridiplantae</taxon>
        <taxon>Streptophyta</taxon>
        <taxon>Embryophyta</taxon>
        <taxon>Tracheophyta</taxon>
        <taxon>Spermatophyta</taxon>
        <taxon>Magnoliopsida</taxon>
        <taxon>Liliopsida</taxon>
        <taxon>Poales</taxon>
        <taxon>Poaceae</taxon>
        <taxon>PACMAD clade</taxon>
        <taxon>Panicoideae</taxon>
        <taxon>Andropogonodae</taxon>
        <taxon>Andropogoneae</taxon>
        <taxon>Tripsacinae</taxon>
        <taxon>Zea</taxon>
    </lineage>
</organism>
<feature type="coiled-coil region" evidence="1">
    <location>
        <begin position="74"/>
        <end position="118"/>
    </location>
</feature>